<evidence type="ECO:0000313" key="2">
    <source>
        <dbReference type="Proteomes" id="UP000284656"/>
    </source>
</evidence>
<name>A0A423ESY3_9PSED</name>
<dbReference type="RefSeq" id="WP_123717688.1">
    <property type="nucleotide sequence ID" value="NZ_MOAY01000079.1"/>
</dbReference>
<accession>A0A423ESY3</accession>
<evidence type="ECO:0000313" key="1">
    <source>
        <dbReference type="EMBL" id="ROM39161.1"/>
    </source>
</evidence>
<dbReference type="Proteomes" id="UP000284656">
    <property type="component" value="Unassembled WGS sequence"/>
</dbReference>
<proteinExistence type="predicted"/>
<dbReference type="SUPFAM" id="SSF53474">
    <property type="entry name" value="alpha/beta-Hydrolases"/>
    <property type="match status" value="1"/>
</dbReference>
<evidence type="ECO:0008006" key="3">
    <source>
        <dbReference type="Google" id="ProtNLM"/>
    </source>
</evidence>
<dbReference type="EMBL" id="MOAY01000079">
    <property type="protein sequence ID" value="ROM39161.1"/>
    <property type="molecule type" value="Genomic_DNA"/>
</dbReference>
<protein>
    <recommendedName>
        <fullName evidence="3">Alpha/beta hydrolase</fullName>
    </recommendedName>
</protein>
<comment type="caution">
    <text evidence="1">The sequence shown here is derived from an EMBL/GenBank/DDBJ whole genome shotgun (WGS) entry which is preliminary data.</text>
</comment>
<dbReference type="Gene3D" id="3.40.50.1820">
    <property type="entry name" value="alpha/beta hydrolase"/>
    <property type="match status" value="1"/>
</dbReference>
<gene>
    <name evidence="1" type="ORF">BK648_20850</name>
</gene>
<dbReference type="InterPro" id="IPR029058">
    <property type="entry name" value="AB_hydrolase_fold"/>
</dbReference>
<sequence length="408" mass="44229">MEHEWKRIARALTDCRSFLEACDTPVRVYPMTDGDKSAQQIEQESAQRAAMESVVNATCHSLGVTPPALCQLEPGNASSLEIGLSRFLALSVPASPLPLSAEDEQKGCTATALEELLRKRQVRHKGSRVLSVYEAGEPSSVAVLLVPPCGVPAVALRPWMQRLGEKYLTLTWESDLMFSQDPLPALTGDPVQAICDEITNLIAAYDLTHVHLIGICGGAASSLLAAVQIPAHIASLSICHGDIKVGDESPRTPFQEQFEDMLYDAQESVEQATSIYETLLDPGFALSIPARLGPFVLYPYTRFSLFQRYALINSALMNFDALSIADQITCPVLLLTSQNDRMAHPEPSRRLAGVLSQGTLLERSKGDHLDVLLEDQELLSSVSDFIESVSTTHLPARSCGGSSTLAKG</sequence>
<dbReference type="AlphaFoldDB" id="A0A423ESY3"/>
<reference evidence="1 2" key="1">
    <citation type="submission" date="2016-10" db="EMBL/GenBank/DDBJ databases">
        <title>Comparative genome analysis of multiple Pseudomonas spp. focuses on biocontrol and plant growth promoting traits.</title>
        <authorList>
            <person name="Tao X.-Y."/>
            <person name="Taylor C.G."/>
        </authorList>
    </citation>
    <scope>NUCLEOTIDE SEQUENCE [LARGE SCALE GENOMIC DNA]</scope>
    <source>
        <strain evidence="1 2">29G9</strain>
    </source>
</reference>
<organism evidence="1 2">
    <name type="scientific">Pseudomonas poae</name>
    <dbReference type="NCBI Taxonomy" id="200451"/>
    <lineage>
        <taxon>Bacteria</taxon>
        <taxon>Pseudomonadati</taxon>
        <taxon>Pseudomonadota</taxon>
        <taxon>Gammaproteobacteria</taxon>
        <taxon>Pseudomonadales</taxon>
        <taxon>Pseudomonadaceae</taxon>
        <taxon>Pseudomonas</taxon>
    </lineage>
</organism>